<dbReference type="SUPFAM" id="SSF53623">
    <property type="entry name" value="MurD-like peptide ligases, catalytic domain"/>
    <property type="match status" value="1"/>
</dbReference>
<dbReference type="InterPro" id="IPR036565">
    <property type="entry name" value="Mur-like_cat_sf"/>
</dbReference>
<dbReference type="InterPro" id="IPR005762">
    <property type="entry name" value="MurD"/>
</dbReference>
<evidence type="ECO:0000256" key="4">
    <source>
        <dbReference type="ARBA" id="ARBA00022598"/>
    </source>
</evidence>
<evidence type="ECO:0000313" key="11">
    <source>
        <dbReference type="EMBL" id="PWK47937.1"/>
    </source>
</evidence>
<comment type="similarity">
    <text evidence="7">Belongs to the MurCDEF family.</text>
</comment>
<accession>A0A316G0R5</accession>
<keyword evidence="6 7" id="KW-0067">ATP-binding</keyword>
<comment type="catalytic activity">
    <reaction evidence="7 8">
        <text>UDP-N-acetyl-alpha-D-muramoyl-L-alanine + D-glutamate + ATP = UDP-N-acetyl-alpha-D-muramoyl-L-alanyl-D-glutamate + ADP + phosphate + H(+)</text>
        <dbReference type="Rhea" id="RHEA:16429"/>
        <dbReference type="ChEBI" id="CHEBI:15378"/>
        <dbReference type="ChEBI" id="CHEBI:29986"/>
        <dbReference type="ChEBI" id="CHEBI:30616"/>
        <dbReference type="ChEBI" id="CHEBI:43474"/>
        <dbReference type="ChEBI" id="CHEBI:83898"/>
        <dbReference type="ChEBI" id="CHEBI:83900"/>
        <dbReference type="ChEBI" id="CHEBI:456216"/>
        <dbReference type="EC" id="6.3.2.9"/>
    </reaction>
</comment>
<dbReference type="OrthoDB" id="9809796at2"/>
<dbReference type="Gene3D" id="3.40.1190.10">
    <property type="entry name" value="Mur-like, catalytic domain"/>
    <property type="match status" value="1"/>
</dbReference>
<feature type="binding site" evidence="7">
    <location>
        <begin position="116"/>
        <end position="122"/>
    </location>
    <ligand>
        <name>ATP</name>
        <dbReference type="ChEBI" id="CHEBI:30616"/>
    </ligand>
</feature>
<keyword evidence="7 8" id="KW-0133">Cell shape</keyword>
<protein>
    <recommendedName>
        <fullName evidence="7 8">UDP-N-acetylmuramoylalanine--D-glutamate ligase</fullName>
        <ecNumber evidence="7 8">6.3.2.9</ecNumber>
    </recommendedName>
    <alternativeName>
        <fullName evidence="7">D-glutamic acid-adding enzyme</fullName>
    </alternativeName>
    <alternativeName>
        <fullName evidence="7">UDP-N-acetylmuramoyl-L-alanyl-D-glutamate synthetase</fullName>
    </alternativeName>
</protein>
<evidence type="ECO:0000259" key="10">
    <source>
        <dbReference type="Pfam" id="PF08245"/>
    </source>
</evidence>
<keyword evidence="5 7" id="KW-0547">Nucleotide-binding</keyword>
<gene>
    <name evidence="7" type="primary">murD</name>
    <name evidence="11" type="ORF">C8D97_110152</name>
</gene>
<dbReference type="SUPFAM" id="SSF51984">
    <property type="entry name" value="MurCD N-terminal domain"/>
    <property type="match status" value="1"/>
</dbReference>
<dbReference type="GO" id="GO:0051301">
    <property type="term" value="P:cell division"/>
    <property type="evidence" value="ECO:0007669"/>
    <property type="project" value="UniProtKB-KW"/>
</dbReference>
<dbReference type="HAMAP" id="MF_00639">
    <property type="entry name" value="MurD"/>
    <property type="match status" value="1"/>
</dbReference>
<dbReference type="Gene3D" id="3.40.50.720">
    <property type="entry name" value="NAD(P)-binding Rossmann-like Domain"/>
    <property type="match status" value="1"/>
</dbReference>
<dbReference type="Gene3D" id="3.90.190.20">
    <property type="entry name" value="Mur ligase, C-terminal domain"/>
    <property type="match status" value="1"/>
</dbReference>
<proteinExistence type="inferred from homology"/>
<dbReference type="Proteomes" id="UP000245790">
    <property type="component" value="Unassembled WGS sequence"/>
</dbReference>
<dbReference type="PANTHER" id="PTHR43692:SF1">
    <property type="entry name" value="UDP-N-ACETYLMURAMOYLALANINE--D-GLUTAMATE LIGASE"/>
    <property type="match status" value="1"/>
</dbReference>
<keyword evidence="4 7" id="KW-0436">Ligase</keyword>
<evidence type="ECO:0000259" key="9">
    <source>
        <dbReference type="Pfam" id="PF02875"/>
    </source>
</evidence>
<dbReference type="InterPro" id="IPR036615">
    <property type="entry name" value="Mur_ligase_C_dom_sf"/>
</dbReference>
<evidence type="ECO:0000256" key="5">
    <source>
        <dbReference type="ARBA" id="ARBA00022741"/>
    </source>
</evidence>
<comment type="caution">
    <text evidence="11">The sequence shown here is derived from an EMBL/GenBank/DDBJ whole genome shotgun (WGS) entry which is preliminary data.</text>
</comment>
<evidence type="ECO:0000256" key="2">
    <source>
        <dbReference type="ARBA" id="ARBA00004752"/>
    </source>
</evidence>
<dbReference type="RefSeq" id="WP_109764469.1">
    <property type="nucleotide sequence ID" value="NZ_QGGU01000010.1"/>
</dbReference>
<dbReference type="Pfam" id="PF02875">
    <property type="entry name" value="Mur_ligase_C"/>
    <property type="match status" value="1"/>
</dbReference>
<comment type="function">
    <text evidence="7 8">Cell wall formation. Catalyzes the addition of glutamate to the nucleotide precursor UDP-N-acetylmuramoyl-L-alanine (UMA).</text>
</comment>
<feature type="domain" description="Mur ligase central" evidence="10">
    <location>
        <begin position="114"/>
        <end position="282"/>
    </location>
</feature>
<dbReference type="InterPro" id="IPR004101">
    <property type="entry name" value="Mur_ligase_C"/>
</dbReference>
<evidence type="ECO:0000256" key="3">
    <source>
        <dbReference type="ARBA" id="ARBA00022490"/>
    </source>
</evidence>
<dbReference type="GO" id="GO:0071555">
    <property type="term" value="P:cell wall organization"/>
    <property type="evidence" value="ECO:0007669"/>
    <property type="project" value="UniProtKB-KW"/>
</dbReference>
<dbReference type="GO" id="GO:0009252">
    <property type="term" value="P:peptidoglycan biosynthetic process"/>
    <property type="evidence" value="ECO:0007669"/>
    <property type="project" value="UniProtKB-UniRule"/>
</dbReference>
<dbReference type="GO" id="GO:0005524">
    <property type="term" value="F:ATP binding"/>
    <property type="evidence" value="ECO:0007669"/>
    <property type="project" value="UniProtKB-UniRule"/>
</dbReference>
<dbReference type="EMBL" id="QGGU01000010">
    <property type="protein sequence ID" value="PWK47937.1"/>
    <property type="molecule type" value="Genomic_DNA"/>
</dbReference>
<evidence type="ECO:0000256" key="7">
    <source>
        <dbReference type="HAMAP-Rule" id="MF_00639"/>
    </source>
</evidence>
<dbReference type="UniPathway" id="UPA00219"/>
<feature type="domain" description="Mur ligase C-terminal" evidence="9">
    <location>
        <begin position="307"/>
        <end position="421"/>
    </location>
</feature>
<organism evidence="11 12">
    <name type="scientific">Pleionea mediterranea</name>
    <dbReference type="NCBI Taxonomy" id="523701"/>
    <lineage>
        <taxon>Bacteria</taxon>
        <taxon>Pseudomonadati</taxon>
        <taxon>Pseudomonadota</taxon>
        <taxon>Gammaproteobacteria</taxon>
        <taxon>Oceanospirillales</taxon>
        <taxon>Pleioneaceae</taxon>
        <taxon>Pleionea</taxon>
    </lineage>
</organism>
<dbReference type="EC" id="6.3.2.9" evidence="7 8"/>
<dbReference type="SUPFAM" id="SSF53244">
    <property type="entry name" value="MurD-like peptide ligases, peptide-binding domain"/>
    <property type="match status" value="1"/>
</dbReference>
<dbReference type="GO" id="GO:0008764">
    <property type="term" value="F:UDP-N-acetylmuramoylalanine-D-glutamate ligase activity"/>
    <property type="evidence" value="ECO:0007669"/>
    <property type="project" value="UniProtKB-UniRule"/>
</dbReference>
<keyword evidence="7 8" id="KW-0573">Peptidoglycan synthesis</keyword>
<dbReference type="PANTHER" id="PTHR43692">
    <property type="entry name" value="UDP-N-ACETYLMURAMOYLALANINE--D-GLUTAMATE LIGASE"/>
    <property type="match status" value="1"/>
</dbReference>
<reference evidence="11 12" key="1">
    <citation type="submission" date="2018-05" db="EMBL/GenBank/DDBJ databases">
        <title>Genomic Encyclopedia of Type Strains, Phase IV (KMG-IV): sequencing the most valuable type-strain genomes for metagenomic binning, comparative biology and taxonomic classification.</title>
        <authorList>
            <person name="Goeker M."/>
        </authorList>
    </citation>
    <scope>NUCLEOTIDE SEQUENCE [LARGE SCALE GENOMIC DNA]</scope>
    <source>
        <strain evidence="11 12">DSM 25350</strain>
    </source>
</reference>
<evidence type="ECO:0000256" key="1">
    <source>
        <dbReference type="ARBA" id="ARBA00004496"/>
    </source>
</evidence>
<dbReference type="AlphaFoldDB" id="A0A316G0R5"/>
<comment type="pathway">
    <text evidence="2 7 8">Cell wall biogenesis; peptidoglycan biosynthesis.</text>
</comment>
<keyword evidence="12" id="KW-1185">Reference proteome</keyword>
<evidence type="ECO:0000313" key="12">
    <source>
        <dbReference type="Proteomes" id="UP000245790"/>
    </source>
</evidence>
<dbReference type="Pfam" id="PF21799">
    <property type="entry name" value="MurD-like_N"/>
    <property type="match status" value="1"/>
</dbReference>
<dbReference type="GO" id="GO:0008360">
    <property type="term" value="P:regulation of cell shape"/>
    <property type="evidence" value="ECO:0007669"/>
    <property type="project" value="UniProtKB-KW"/>
</dbReference>
<keyword evidence="3 7" id="KW-0963">Cytoplasm</keyword>
<dbReference type="GO" id="GO:0005737">
    <property type="term" value="C:cytoplasm"/>
    <property type="evidence" value="ECO:0007669"/>
    <property type="project" value="UniProtKB-SubCell"/>
</dbReference>
<keyword evidence="7 8" id="KW-0131">Cell cycle</keyword>
<dbReference type="PROSITE" id="PS51257">
    <property type="entry name" value="PROKAR_LIPOPROTEIN"/>
    <property type="match status" value="1"/>
</dbReference>
<comment type="subcellular location">
    <subcellularLocation>
        <location evidence="1 7 8">Cytoplasm</location>
    </subcellularLocation>
</comment>
<keyword evidence="7 8" id="KW-0132">Cell division</keyword>
<evidence type="ECO:0000256" key="6">
    <source>
        <dbReference type="ARBA" id="ARBA00022840"/>
    </source>
</evidence>
<dbReference type="NCBIfam" id="TIGR01087">
    <property type="entry name" value="murD"/>
    <property type="match status" value="1"/>
</dbReference>
<keyword evidence="7 8" id="KW-0961">Cell wall biogenesis/degradation</keyword>
<evidence type="ECO:0000256" key="8">
    <source>
        <dbReference type="RuleBase" id="RU003664"/>
    </source>
</evidence>
<dbReference type="InterPro" id="IPR013221">
    <property type="entry name" value="Mur_ligase_cen"/>
</dbReference>
<name>A0A316G0R5_9GAMM</name>
<dbReference type="Pfam" id="PF08245">
    <property type="entry name" value="Mur_ligase_M"/>
    <property type="match status" value="1"/>
</dbReference>
<sequence length="445" mass="48626">MTHHHTKQFAIVLGLGLTGASCVRYCLKQGWQVLVMDSRENPSQLDAFQQSFPTVEIRCGEFDLTRLLKADLIIASPGVDINLPVLKSVTAQGVELVGDVELFAQNCSAKIIAITGSNGKSTVCDCLGWITAELGIDAVVAGNIGTPVLDLLEQPTPEFYILELSSFQIESLKSLKAEAVSVLNISADHLDRHQTLDNYAAIKRRLYTMTKSAAVNLDDKLTIDEFLPEQQCSFGSNDRAAIWVKTDDNGFTVFYKNTELLQEQDCLLKGSHNGLNFAACLSLLTLVGIEITSDIIKAIQTYSGLTHRCQRVETTDGIEWINDSKATNVGATVAAISGFYKPDSQLYLIAGGDAKGADISELGKTIQQCIQHTWVFGKDAALFERCLPKNLCSVVDDLNAAVSDCKTVVRKGDTVLFSPACASLDLYDNYQLRGDHFMQLVREAK</sequence>